<dbReference type="Proteomes" id="UP000317039">
    <property type="component" value="Chromosome"/>
</dbReference>
<dbReference type="AlphaFoldDB" id="A0A516NVX5"/>
<name>A0A516NVX5_9NOCA</name>
<evidence type="ECO:0000313" key="1">
    <source>
        <dbReference type="EMBL" id="QDP83031.1"/>
    </source>
</evidence>
<dbReference type="GeneID" id="80337417"/>
<dbReference type="RefSeq" id="WP_143983720.1">
    <property type="nucleotide sequence ID" value="NZ_CP041695.1"/>
</dbReference>
<evidence type="ECO:0000313" key="2">
    <source>
        <dbReference type="Proteomes" id="UP000317039"/>
    </source>
</evidence>
<sequence length="223" mass="24409">MTPDHLYLSHQAIRDLDRLLREIPDLSDDLADAIACRTRLNGPTEYRLQPRSATQPLPYNPAASQAADHLHATLVSWTRLICEQRALTYTAGTTTPALARWLHRNLIAFAMTEGVESAPADIAAAVDTATRIVCPPARDRPLDAAQLAQARRTRLSASGIATLARELGDDYESLTVRRVQTLRDAGRIGPVPGPWSPDVPELFVVGEVLDAHLIHPTRRHAAA</sequence>
<gene>
    <name evidence="1" type="ORF">FOH10_34255</name>
</gene>
<dbReference type="EMBL" id="CP041695">
    <property type="protein sequence ID" value="QDP83031.1"/>
    <property type="molecule type" value="Genomic_DNA"/>
</dbReference>
<organism evidence="1 2">
    <name type="scientific">Nocardia otitidiscaviarum</name>
    <dbReference type="NCBI Taxonomy" id="1823"/>
    <lineage>
        <taxon>Bacteria</taxon>
        <taxon>Bacillati</taxon>
        <taxon>Actinomycetota</taxon>
        <taxon>Actinomycetes</taxon>
        <taxon>Mycobacteriales</taxon>
        <taxon>Nocardiaceae</taxon>
        <taxon>Nocardia</taxon>
    </lineage>
</organism>
<protein>
    <submittedName>
        <fullName evidence="1">Uncharacterized protein</fullName>
    </submittedName>
</protein>
<dbReference type="KEGG" id="nod:FOH10_34255"/>
<reference evidence="1 2" key="1">
    <citation type="submission" date="2019-07" db="EMBL/GenBank/DDBJ databases">
        <title>Complete Genome Sequence and Methylome Analysis of Nocardia otitidis-caviarum NEB252.</title>
        <authorList>
            <person name="Fomenkov A."/>
            <person name="Anton B.P."/>
            <person name="Vincze T."/>
            <person name="Roberts R.J."/>
        </authorList>
    </citation>
    <scope>NUCLEOTIDE SEQUENCE [LARGE SCALE GENOMIC DNA]</scope>
    <source>
        <strain evidence="1 2">NEB252</strain>
    </source>
</reference>
<proteinExistence type="predicted"/>
<accession>A0A516NVX5</accession>